<evidence type="ECO:0000313" key="2">
    <source>
        <dbReference type="Proteomes" id="UP001148737"/>
    </source>
</evidence>
<evidence type="ECO:0000313" key="1">
    <source>
        <dbReference type="EMBL" id="KAJ3498422.1"/>
    </source>
</evidence>
<dbReference type="EMBL" id="JANAKD010000051">
    <property type="protein sequence ID" value="KAJ3498422.1"/>
    <property type="molecule type" value="Genomic_DNA"/>
</dbReference>
<proteinExistence type="predicted"/>
<organism evidence="1 2">
    <name type="scientific">Lecanicillium saksenae</name>
    <dbReference type="NCBI Taxonomy" id="468837"/>
    <lineage>
        <taxon>Eukaryota</taxon>
        <taxon>Fungi</taxon>
        <taxon>Dikarya</taxon>
        <taxon>Ascomycota</taxon>
        <taxon>Pezizomycotina</taxon>
        <taxon>Sordariomycetes</taxon>
        <taxon>Hypocreomycetidae</taxon>
        <taxon>Hypocreales</taxon>
        <taxon>Cordycipitaceae</taxon>
        <taxon>Lecanicillium</taxon>
    </lineage>
</organism>
<reference evidence="1" key="1">
    <citation type="submission" date="2022-07" db="EMBL/GenBank/DDBJ databases">
        <title>Genome Sequence of Lecanicillium saksenae.</title>
        <authorList>
            <person name="Buettner E."/>
        </authorList>
    </citation>
    <scope>NUCLEOTIDE SEQUENCE</scope>
    <source>
        <strain evidence="1">VT-O1</strain>
    </source>
</reference>
<protein>
    <submittedName>
        <fullName evidence="1">Uncharacterized protein</fullName>
    </submittedName>
</protein>
<accession>A0ACC1R4K7</accession>
<comment type="caution">
    <text evidence="1">The sequence shown here is derived from an EMBL/GenBank/DDBJ whole genome shotgun (WGS) entry which is preliminary data.</text>
</comment>
<sequence>MISRNCLRQCRAVAGRFSRLNPVPLRSIALSRQAVQNFATVPDAKQRTLTTTDTAEEPEHASPFKQQRRSDLAKDQARQSPLYPEPYPRIEPSEARMAVSEFLESDENELSQPLINLVGRVRAKRVVGKNLVFLDIVNEFQKVQIVVNKSKCVEPQENICTHNSKKFDIFRALIQVGDHISVNGVRDRTPAGLLTLAAREIPELLSPTMEQIPEVLKDSKSKIQDRHVDMLVNKETVDVLRLRSEITKHMRDHLHSKRFLEFQTPILAENAGGAIARPFITRATEFKDKDLALRVAPELWLKRLVVGGVDRVFEIGPAFRNEGVDATHNPEFTMCEFYSAYSSLQDLIHETEELLTSLAKHTKKLIETQLTTLPPIDMAKFQRPFKQIEFVPALEEATGIRFPKLSAEDALPELLALMKLAGINIPGDIPTSLPRLLDRLAAMYIEPKSFEEPIFITKHPACMSPLAKSFLCPETYQLVSARAELFVGGRELANMYEEENDPKEQQRKLTSHRNLVNLDNGEVGINASEESQPASEASEQETAVQEDAEVEMEELEGEETDQEVFNNHMKRPEEEDEWATSPLDRSYIKALDYGLPPTGGWGCGVERLVMLFSGATRISDCLSFGTIQNVVGLSSGTAKKSGGKS</sequence>
<keyword evidence="2" id="KW-1185">Reference proteome</keyword>
<dbReference type="Proteomes" id="UP001148737">
    <property type="component" value="Unassembled WGS sequence"/>
</dbReference>
<gene>
    <name evidence="1" type="ORF">NLG97_g1129</name>
</gene>
<name>A0ACC1R4K7_9HYPO</name>